<evidence type="ECO:0000256" key="1">
    <source>
        <dbReference type="SAM" id="MobiDB-lite"/>
    </source>
</evidence>
<dbReference type="RefSeq" id="XP_060277924.1">
    <property type="nucleotide sequence ID" value="XM_060429407.1"/>
</dbReference>
<name>A0AAJ0FAS9_9PEZI</name>
<dbReference type="AlphaFoldDB" id="A0AAJ0FAS9"/>
<feature type="compositionally biased region" description="Low complexity" evidence="1">
    <location>
        <begin position="118"/>
        <end position="146"/>
    </location>
</feature>
<organism evidence="3 4">
    <name type="scientific">Phialemonium atrogriseum</name>
    <dbReference type="NCBI Taxonomy" id="1093897"/>
    <lineage>
        <taxon>Eukaryota</taxon>
        <taxon>Fungi</taxon>
        <taxon>Dikarya</taxon>
        <taxon>Ascomycota</taxon>
        <taxon>Pezizomycotina</taxon>
        <taxon>Sordariomycetes</taxon>
        <taxon>Sordariomycetidae</taxon>
        <taxon>Cephalothecales</taxon>
        <taxon>Cephalothecaceae</taxon>
        <taxon>Phialemonium</taxon>
    </lineage>
</organism>
<dbReference type="Proteomes" id="UP001244011">
    <property type="component" value="Unassembled WGS sequence"/>
</dbReference>
<evidence type="ECO:0000259" key="2">
    <source>
        <dbReference type="Pfam" id="PF20516"/>
    </source>
</evidence>
<keyword evidence="4" id="KW-1185">Reference proteome</keyword>
<feature type="region of interest" description="Disordered" evidence="1">
    <location>
        <begin position="13"/>
        <end position="149"/>
    </location>
</feature>
<reference evidence="3" key="1">
    <citation type="submission" date="2023-06" db="EMBL/GenBank/DDBJ databases">
        <title>Genome-scale phylogeny and comparative genomics of the fungal order Sordariales.</title>
        <authorList>
            <consortium name="Lawrence Berkeley National Laboratory"/>
            <person name="Hensen N."/>
            <person name="Bonometti L."/>
            <person name="Westerberg I."/>
            <person name="Brannstrom I.O."/>
            <person name="Guillou S."/>
            <person name="Cros-Aarteil S."/>
            <person name="Calhoun S."/>
            <person name="Haridas S."/>
            <person name="Kuo A."/>
            <person name="Mondo S."/>
            <person name="Pangilinan J."/>
            <person name="Riley R."/>
            <person name="Labutti K."/>
            <person name="Andreopoulos B."/>
            <person name="Lipzen A."/>
            <person name="Chen C."/>
            <person name="Yanf M."/>
            <person name="Daum C."/>
            <person name="Ng V."/>
            <person name="Clum A."/>
            <person name="Steindorff A."/>
            <person name="Ohm R."/>
            <person name="Martin F."/>
            <person name="Silar P."/>
            <person name="Natvig D."/>
            <person name="Lalanne C."/>
            <person name="Gautier V."/>
            <person name="Ament-Velasquez S.L."/>
            <person name="Kruys A."/>
            <person name="Hutchinson M.I."/>
            <person name="Powell A.J."/>
            <person name="Barry K."/>
            <person name="Miller A.N."/>
            <person name="Grigoriev I.V."/>
            <person name="Debuchy R."/>
            <person name="Gladieux P."/>
            <person name="Thoren M.H."/>
            <person name="Johannesson H."/>
        </authorList>
    </citation>
    <scope>NUCLEOTIDE SEQUENCE</scope>
    <source>
        <strain evidence="3">8032-3</strain>
    </source>
</reference>
<accession>A0AAJ0FAS9</accession>
<feature type="domain" description="PD-(D/E)XK nuclease-like" evidence="2">
    <location>
        <begin position="203"/>
        <end position="461"/>
    </location>
</feature>
<evidence type="ECO:0000313" key="4">
    <source>
        <dbReference type="Proteomes" id="UP001244011"/>
    </source>
</evidence>
<dbReference type="Pfam" id="PF20516">
    <property type="entry name" value="PDDEXK_12"/>
    <property type="match status" value="1"/>
</dbReference>
<sequence length="471" mass="52501">MKPHTDILDWLSHVDFQPDSPSPSHANRVPKRHRDCSQPLSPPSSERIETSAPKPHYMSESDIPTSKRRRLGLEGNNYDEEDQQQTPRASENSRSLQDETRWSTSPTKRHQGLQRNHSTQAVSIISVSSQSDSQSQASSRTSGRSSPTKRMAAMELNLDGLESRTLSLTNPDLPNALADLLSEMEVCSTGAGVVSRSRKDEIDAQASTDRSFAVFRDFMFGIPEARDRFGTTPTVPDVQWILEEARECQDTIQSESGWNMAVHFPLLQKAIYGCQRRKQLVGTAPCTTAKIINQYLPSASPTKMVDFSLFLAPDSAPISAANTAALQAIQSLRRVLPCNVINHTDFPPLRNRPIALSIETKRRGGGEQQEADLQIGIWHAAQWKFLSRLVSDAGGDLDTLPFLPAIIVRGHEWSFAATTREGQKTVLWLERNFGSTTNALGVYSIVWGLQRLAAWAEHVYWPWFKQNALGM</sequence>
<gene>
    <name evidence="3" type="ORF">QBC33DRAFT_553411</name>
</gene>
<dbReference type="InterPro" id="IPR046797">
    <property type="entry name" value="PDDEXK_12"/>
</dbReference>
<feature type="compositionally biased region" description="Polar residues" evidence="1">
    <location>
        <begin position="84"/>
        <end position="95"/>
    </location>
</feature>
<dbReference type="GeneID" id="85312594"/>
<dbReference type="EMBL" id="MU839054">
    <property type="protein sequence ID" value="KAK1761711.1"/>
    <property type="molecule type" value="Genomic_DNA"/>
</dbReference>
<evidence type="ECO:0000313" key="3">
    <source>
        <dbReference type="EMBL" id="KAK1761711.1"/>
    </source>
</evidence>
<proteinExistence type="predicted"/>
<comment type="caution">
    <text evidence="3">The sequence shown here is derived from an EMBL/GenBank/DDBJ whole genome shotgun (WGS) entry which is preliminary data.</text>
</comment>
<protein>
    <recommendedName>
        <fullName evidence="2">PD-(D/E)XK nuclease-like domain-containing protein</fullName>
    </recommendedName>
</protein>